<organism evidence="1 2">
    <name type="scientific">Legionella donaldsonii</name>
    <dbReference type="NCBI Taxonomy" id="45060"/>
    <lineage>
        <taxon>Bacteria</taxon>
        <taxon>Pseudomonadati</taxon>
        <taxon>Pseudomonadota</taxon>
        <taxon>Gammaproteobacteria</taxon>
        <taxon>Legionellales</taxon>
        <taxon>Legionellaceae</taxon>
        <taxon>Legionella</taxon>
    </lineage>
</organism>
<dbReference type="AlphaFoldDB" id="A0A378J691"/>
<keyword evidence="2" id="KW-1185">Reference proteome</keyword>
<name>A0A378J691_9GAMM</name>
<gene>
    <name evidence="1" type="ORF">NCTC13292_02085</name>
</gene>
<dbReference type="EMBL" id="UGOA01000001">
    <property type="protein sequence ID" value="STX43282.1"/>
    <property type="molecule type" value="Genomic_DNA"/>
</dbReference>
<sequence>MILLFTAPVSSVSLDYDTDTVHKQAGSHFNKGRHNS</sequence>
<evidence type="ECO:0000313" key="2">
    <source>
        <dbReference type="Proteomes" id="UP000254677"/>
    </source>
</evidence>
<evidence type="ECO:0000313" key="1">
    <source>
        <dbReference type="EMBL" id="STX43282.1"/>
    </source>
</evidence>
<protein>
    <submittedName>
        <fullName evidence="1">Uncharacterized protein</fullName>
    </submittedName>
</protein>
<proteinExistence type="predicted"/>
<dbReference type="Proteomes" id="UP000254677">
    <property type="component" value="Unassembled WGS sequence"/>
</dbReference>
<reference evidence="1 2" key="1">
    <citation type="submission" date="2018-06" db="EMBL/GenBank/DDBJ databases">
        <authorList>
            <consortium name="Pathogen Informatics"/>
            <person name="Doyle S."/>
        </authorList>
    </citation>
    <scope>NUCLEOTIDE SEQUENCE [LARGE SCALE GENOMIC DNA]</scope>
    <source>
        <strain evidence="1 2">NCTC13292</strain>
    </source>
</reference>
<accession>A0A378J691</accession>